<protein>
    <submittedName>
        <fullName evidence="2">Uncharacterized protein</fullName>
    </submittedName>
</protein>
<proteinExistence type="predicted"/>
<feature type="non-terminal residue" evidence="2">
    <location>
        <position position="1"/>
    </location>
</feature>
<dbReference type="SUPFAM" id="SSF55804">
    <property type="entry name" value="Phoshotransferase/anion transport protein"/>
    <property type="match status" value="1"/>
</dbReference>
<reference evidence="2" key="1">
    <citation type="journal article" date="2014" name="Front. Microbiol.">
        <title>High frequency of phylogenetically diverse reductive dehalogenase-homologous genes in deep subseafloor sedimentary metagenomes.</title>
        <authorList>
            <person name="Kawai M."/>
            <person name="Futagami T."/>
            <person name="Toyoda A."/>
            <person name="Takaki Y."/>
            <person name="Nishi S."/>
            <person name="Hori S."/>
            <person name="Arai W."/>
            <person name="Tsubouchi T."/>
            <person name="Morono Y."/>
            <person name="Uchiyama I."/>
            <person name="Ito T."/>
            <person name="Fujiyama A."/>
            <person name="Inagaki F."/>
            <person name="Takami H."/>
        </authorList>
    </citation>
    <scope>NUCLEOTIDE SEQUENCE</scope>
    <source>
        <strain evidence="2">Expedition CK06-06</strain>
    </source>
</reference>
<dbReference type="InterPro" id="IPR016152">
    <property type="entry name" value="PTrfase/Anion_transptr"/>
</dbReference>
<accession>X0X849</accession>
<evidence type="ECO:0000313" key="2">
    <source>
        <dbReference type="EMBL" id="GAG21141.1"/>
    </source>
</evidence>
<sequence length="66" mass="7475">GISAGSSSPRERPRRRAREDDSRRAHLKALAHISRLLTKQKLHGRILAARDKKELLQAIAAEEPRQ</sequence>
<organism evidence="2">
    <name type="scientific">marine sediment metagenome</name>
    <dbReference type="NCBI Taxonomy" id="412755"/>
    <lineage>
        <taxon>unclassified sequences</taxon>
        <taxon>metagenomes</taxon>
        <taxon>ecological metagenomes</taxon>
    </lineage>
</organism>
<dbReference type="AlphaFoldDB" id="X0X849"/>
<dbReference type="Gene3D" id="3.40.930.10">
    <property type="entry name" value="Mannitol-specific EII, Chain A"/>
    <property type="match status" value="1"/>
</dbReference>
<feature type="region of interest" description="Disordered" evidence="1">
    <location>
        <begin position="1"/>
        <end position="24"/>
    </location>
</feature>
<name>X0X849_9ZZZZ</name>
<dbReference type="EMBL" id="BARS01035667">
    <property type="protein sequence ID" value="GAG21141.1"/>
    <property type="molecule type" value="Genomic_DNA"/>
</dbReference>
<comment type="caution">
    <text evidence="2">The sequence shown here is derived from an EMBL/GenBank/DDBJ whole genome shotgun (WGS) entry which is preliminary data.</text>
</comment>
<gene>
    <name evidence="2" type="ORF">S01H1_54926</name>
</gene>
<evidence type="ECO:0000256" key="1">
    <source>
        <dbReference type="SAM" id="MobiDB-lite"/>
    </source>
</evidence>